<keyword evidence="5" id="KW-1185">Reference proteome</keyword>
<dbReference type="GeneID" id="72000233"/>
<accession>A0ABQ8KI14</accession>
<protein>
    <recommendedName>
        <fullName evidence="3">N-acetyltransferase domain-containing protein</fullName>
    </recommendedName>
</protein>
<dbReference type="Gene3D" id="3.40.630.30">
    <property type="match status" value="1"/>
</dbReference>
<proteinExistence type="predicted"/>
<dbReference type="Pfam" id="PF08445">
    <property type="entry name" value="FR47"/>
    <property type="match status" value="1"/>
</dbReference>
<comment type="caution">
    <text evidence="4">The sequence shown here is derived from an EMBL/GenBank/DDBJ whole genome shotgun (WGS) entry which is preliminary data.</text>
</comment>
<evidence type="ECO:0000259" key="3">
    <source>
        <dbReference type="PROSITE" id="PS51186"/>
    </source>
</evidence>
<dbReference type="SUPFAM" id="SSF55729">
    <property type="entry name" value="Acyl-CoA N-acyltransferases (Nat)"/>
    <property type="match status" value="1"/>
</dbReference>
<dbReference type="PANTHER" id="PTHR43800">
    <property type="entry name" value="PEPTIDYL-LYSINE N-ACETYLTRANSFERASE YJAB"/>
    <property type="match status" value="1"/>
</dbReference>
<dbReference type="InterPro" id="IPR000182">
    <property type="entry name" value="GNAT_dom"/>
</dbReference>
<evidence type="ECO:0000256" key="2">
    <source>
        <dbReference type="ARBA" id="ARBA00023315"/>
    </source>
</evidence>
<reference evidence="4 5" key="1">
    <citation type="journal article" date="2021" name="Environ. Microbiol.">
        <title>Gene family expansions and transcriptome signatures uncover fungal adaptations to wood decay.</title>
        <authorList>
            <person name="Hage H."/>
            <person name="Miyauchi S."/>
            <person name="Viragh M."/>
            <person name="Drula E."/>
            <person name="Min B."/>
            <person name="Chaduli D."/>
            <person name="Navarro D."/>
            <person name="Favel A."/>
            <person name="Norest M."/>
            <person name="Lesage-Meessen L."/>
            <person name="Balint B."/>
            <person name="Merenyi Z."/>
            <person name="de Eugenio L."/>
            <person name="Morin E."/>
            <person name="Martinez A.T."/>
            <person name="Baldrian P."/>
            <person name="Stursova M."/>
            <person name="Martinez M.J."/>
            <person name="Novotny C."/>
            <person name="Magnuson J.K."/>
            <person name="Spatafora J.W."/>
            <person name="Maurice S."/>
            <person name="Pangilinan J."/>
            <person name="Andreopoulos W."/>
            <person name="LaButti K."/>
            <person name="Hundley H."/>
            <person name="Na H."/>
            <person name="Kuo A."/>
            <person name="Barry K."/>
            <person name="Lipzen A."/>
            <person name="Henrissat B."/>
            <person name="Riley R."/>
            <person name="Ahrendt S."/>
            <person name="Nagy L.G."/>
            <person name="Grigoriev I.V."/>
            <person name="Martin F."/>
            <person name="Rosso M.N."/>
        </authorList>
    </citation>
    <scope>NUCLEOTIDE SEQUENCE [LARGE SCALE GENOMIC DNA]</scope>
    <source>
        <strain evidence="4 5">CIRM-BRFM 1785</strain>
    </source>
</reference>
<dbReference type="PANTHER" id="PTHR43800:SF1">
    <property type="entry name" value="PEPTIDYL-LYSINE N-ACETYLTRANSFERASE YJAB"/>
    <property type="match status" value="1"/>
</dbReference>
<feature type="domain" description="N-acetyltransferase" evidence="3">
    <location>
        <begin position="184"/>
        <end position="340"/>
    </location>
</feature>
<gene>
    <name evidence="4" type="ORF">C8Q71DRAFT_581717</name>
</gene>
<sequence length="347" mass="38677">MPSNTSSHKVAVYTSARDLPQEVWIAFHENPRNANIMLPYAKKARYNPDRYPGSAGSNVWLVCSTSAPGSLTASVDFVLSCTEGSLGSYPLFIFTPIPLSQLSAQFYLPRLRSLVKRLQQSVPPERVFSIFALEPVARDFASLWTKATGISLDKDPEYYAAKFTYCTKTTLQSGQLAPLRDVAYDLRPARESDLHNVAELCSGFAETSEPFTLSMSRATTEARLLIQSGQVWVHEICARGHDQRPEIASIVAVTRTSDTVAGITKVFTNPRWRQRGCAERLVRHVCQQLLQTKESVVLYVAHNNPTAAKVYRRVGFVGLSQNDAPLEGVDPWLELGFDQKKVQLGHW</sequence>
<dbReference type="RefSeq" id="XP_047779182.1">
    <property type="nucleotide sequence ID" value="XM_047919501.1"/>
</dbReference>
<evidence type="ECO:0000313" key="4">
    <source>
        <dbReference type="EMBL" id="KAH9837013.1"/>
    </source>
</evidence>
<dbReference type="InterPro" id="IPR013653">
    <property type="entry name" value="GCN5-like_dom"/>
</dbReference>
<keyword evidence="1" id="KW-0808">Transferase</keyword>
<name>A0ABQ8KI14_9APHY</name>
<keyword evidence="2" id="KW-0012">Acyltransferase</keyword>
<evidence type="ECO:0000256" key="1">
    <source>
        <dbReference type="ARBA" id="ARBA00022679"/>
    </source>
</evidence>
<dbReference type="Proteomes" id="UP000814176">
    <property type="component" value="Unassembled WGS sequence"/>
</dbReference>
<organism evidence="4 5">
    <name type="scientific">Rhodofomes roseus</name>
    <dbReference type="NCBI Taxonomy" id="34475"/>
    <lineage>
        <taxon>Eukaryota</taxon>
        <taxon>Fungi</taxon>
        <taxon>Dikarya</taxon>
        <taxon>Basidiomycota</taxon>
        <taxon>Agaricomycotina</taxon>
        <taxon>Agaricomycetes</taxon>
        <taxon>Polyporales</taxon>
        <taxon>Rhodofomes</taxon>
    </lineage>
</organism>
<dbReference type="EMBL" id="JADCUA010000009">
    <property type="protein sequence ID" value="KAH9837013.1"/>
    <property type="molecule type" value="Genomic_DNA"/>
</dbReference>
<dbReference type="InterPro" id="IPR016181">
    <property type="entry name" value="Acyl_CoA_acyltransferase"/>
</dbReference>
<evidence type="ECO:0000313" key="5">
    <source>
        <dbReference type="Proteomes" id="UP000814176"/>
    </source>
</evidence>
<dbReference type="PROSITE" id="PS51186">
    <property type="entry name" value="GNAT"/>
    <property type="match status" value="1"/>
</dbReference>